<name>A0A8S3Q5Z3_MYTED</name>
<comment type="caution">
    <text evidence="2">The sequence shown here is derived from an EMBL/GenBank/DDBJ whole genome shotgun (WGS) entry which is preliminary data.</text>
</comment>
<keyword evidence="1" id="KW-0175">Coiled coil</keyword>
<evidence type="ECO:0000313" key="2">
    <source>
        <dbReference type="EMBL" id="CAG2190863.1"/>
    </source>
</evidence>
<dbReference type="InterPro" id="IPR029236">
    <property type="entry name" value="DUF4618"/>
</dbReference>
<organism evidence="2 3">
    <name type="scientific">Mytilus edulis</name>
    <name type="common">Blue mussel</name>
    <dbReference type="NCBI Taxonomy" id="6550"/>
    <lineage>
        <taxon>Eukaryota</taxon>
        <taxon>Metazoa</taxon>
        <taxon>Spiralia</taxon>
        <taxon>Lophotrochozoa</taxon>
        <taxon>Mollusca</taxon>
        <taxon>Bivalvia</taxon>
        <taxon>Autobranchia</taxon>
        <taxon>Pteriomorphia</taxon>
        <taxon>Mytilida</taxon>
        <taxon>Mytiloidea</taxon>
        <taxon>Mytilidae</taxon>
        <taxon>Mytilinae</taxon>
        <taxon>Mytilus</taxon>
    </lineage>
</organism>
<evidence type="ECO:0000256" key="1">
    <source>
        <dbReference type="SAM" id="Coils"/>
    </source>
</evidence>
<keyword evidence="3" id="KW-1185">Reference proteome</keyword>
<dbReference type="AlphaFoldDB" id="A0A8S3Q5Z3"/>
<sequence length="151" mass="17905">MKIRNCIDEMGEKLKIAIQQDIYFTKVSGIEELSWKFIDCLVEDEIVDKKVLVAKPEKFIKINEGSPAALLRLRRRTPGSNKAISMMHPSLKDMALQNMVMSKEIEIHRKNQEQLKQENRQIEQEVQRLLRDPKTNTRYQMFPEFFPQREK</sequence>
<dbReference type="PANTHER" id="PTHR28574:SF1">
    <property type="entry name" value="RIKEN CDNA 6820408C15 GENE"/>
    <property type="match status" value="1"/>
</dbReference>
<dbReference type="Proteomes" id="UP000683360">
    <property type="component" value="Unassembled WGS sequence"/>
</dbReference>
<reference evidence="2" key="1">
    <citation type="submission" date="2021-03" db="EMBL/GenBank/DDBJ databases">
        <authorList>
            <person name="Bekaert M."/>
        </authorList>
    </citation>
    <scope>NUCLEOTIDE SEQUENCE</scope>
</reference>
<dbReference type="OrthoDB" id="10003267at2759"/>
<protein>
    <submittedName>
        <fullName evidence="2">Uncharacterized protein</fullName>
    </submittedName>
</protein>
<dbReference type="EMBL" id="CAJPWZ010000342">
    <property type="protein sequence ID" value="CAG2190863.1"/>
    <property type="molecule type" value="Genomic_DNA"/>
</dbReference>
<proteinExistence type="predicted"/>
<accession>A0A8S3Q5Z3</accession>
<evidence type="ECO:0000313" key="3">
    <source>
        <dbReference type="Proteomes" id="UP000683360"/>
    </source>
</evidence>
<gene>
    <name evidence="2" type="ORF">MEDL_6090</name>
</gene>
<dbReference type="PANTHER" id="PTHR28574">
    <property type="entry name" value="RIKEN CDNA 6820408C15"/>
    <property type="match status" value="1"/>
</dbReference>
<feature type="coiled-coil region" evidence="1">
    <location>
        <begin position="98"/>
        <end position="132"/>
    </location>
</feature>